<reference evidence="14" key="1">
    <citation type="submission" date="2017-02" db="EMBL/GenBank/DDBJ databases">
        <title>Novel co-symbiosis in the unique lucinid bivalve Phacoides pectinatus.</title>
        <authorList>
            <person name="Lim S.J."/>
            <person name="Davis B.G."/>
            <person name="Gill D.E."/>
            <person name="Engel A.S."/>
            <person name="Anderson L.C."/>
            <person name="Campbell B.J."/>
        </authorList>
    </citation>
    <scope>NUCLEOTIDE SEQUENCE [LARGE SCALE GENOMIC DNA]</scope>
    <source>
        <strain evidence="14">LUC13016_P6</strain>
    </source>
</reference>
<protein>
    <recommendedName>
        <fullName evidence="4 12">Tetraacyldisaccharide 4'-kinase</fullName>
        <ecNumber evidence="3 12">2.7.1.130</ecNumber>
    </recommendedName>
</protein>
<dbReference type="UniPathway" id="UPA00359">
    <property type="reaction ID" value="UER00482"/>
</dbReference>
<dbReference type="SUPFAM" id="SSF52540">
    <property type="entry name" value="P-loop containing nucleoside triphosphate hydrolases"/>
    <property type="match status" value="1"/>
</dbReference>
<comment type="caution">
    <text evidence="14">The sequence shown here is derived from an EMBL/GenBank/DDBJ whole genome shotgun (WGS) entry which is preliminary data.</text>
</comment>
<dbReference type="NCBIfam" id="TIGR00682">
    <property type="entry name" value="lpxK"/>
    <property type="match status" value="1"/>
</dbReference>
<dbReference type="EC" id="2.7.1.130" evidence="3 12"/>
<evidence type="ECO:0000256" key="2">
    <source>
        <dbReference type="ARBA" id="ARBA00004870"/>
    </source>
</evidence>
<evidence type="ECO:0000256" key="7">
    <source>
        <dbReference type="ARBA" id="ARBA00022679"/>
    </source>
</evidence>
<keyword evidence="7" id="KW-0808">Transferase</keyword>
<dbReference type="HAMAP" id="MF_00409">
    <property type="entry name" value="LpxK"/>
    <property type="match status" value="1"/>
</dbReference>
<dbReference type="GO" id="GO:0005524">
    <property type="term" value="F:ATP binding"/>
    <property type="evidence" value="ECO:0007669"/>
    <property type="project" value="UniProtKB-KW"/>
</dbReference>
<evidence type="ECO:0000256" key="12">
    <source>
        <dbReference type="NCBIfam" id="TIGR00682"/>
    </source>
</evidence>
<sequence length="215" mass="23163">MSDTGTPPVKPLEHYWQSVNGVALLLLPLSWLFSLLAWLRRLAYRHGLFETVRLPVPVIVVGNITVGGAGKTPLVIWLVEFCRALGLRPGVIARGYGAAPGQWPRRVDGASDPAGSGDEPLLIARRTGVPVWVDPDRPRAARALLAAQKCDILISDDGMQHYALGRDLEIAVSDAARGLGNGWRLPAGPLREAPSRLESVDLRVSNGPARPGEHT</sequence>
<keyword evidence="11" id="KW-0443">Lipid metabolism</keyword>
<dbReference type="InterPro" id="IPR003758">
    <property type="entry name" value="LpxK"/>
</dbReference>
<dbReference type="Pfam" id="PF02606">
    <property type="entry name" value="LpxK"/>
    <property type="match status" value="1"/>
</dbReference>
<accession>A0A657PI37</accession>
<evidence type="ECO:0000256" key="6">
    <source>
        <dbReference type="ARBA" id="ARBA00022556"/>
    </source>
</evidence>
<keyword evidence="9" id="KW-0418">Kinase</keyword>
<dbReference type="PANTHER" id="PTHR42724">
    <property type="entry name" value="TETRAACYLDISACCHARIDE 4'-KINASE"/>
    <property type="match status" value="1"/>
</dbReference>
<evidence type="ECO:0000256" key="5">
    <source>
        <dbReference type="ARBA" id="ARBA00022516"/>
    </source>
</evidence>
<dbReference type="AlphaFoldDB" id="A0A657PI37"/>
<keyword evidence="15" id="KW-1185">Reference proteome</keyword>
<comment type="pathway">
    <text evidence="2">Glycolipid biosynthesis; lipid IV(A) biosynthesis; lipid IV(A) from (3R)-3-hydroxytetradecanoyl-[acyl-carrier-protein] and UDP-N-acetyl-alpha-D-glucosamine: step 6/6.</text>
</comment>
<gene>
    <name evidence="14" type="ORF">B0D84_05365</name>
</gene>
<keyword evidence="5" id="KW-0444">Lipid biosynthesis</keyword>
<evidence type="ECO:0000256" key="10">
    <source>
        <dbReference type="ARBA" id="ARBA00022840"/>
    </source>
</evidence>
<keyword evidence="6" id="KW-0441">Lipid A biosynthesis</keyword>
<comment type="function">
    <text evidence="1">Transfers the gamma-phosphate of ATP to the 4'-position of a tetraacyldisaccharide 1-phosphate intermediate (termed DS-1-P) to form tetraacyldisaccharide 1,4'-bis-phosphate (lipid IVA).</text>
</comment>
<organism evidence="14 15">
    <name type="scientific">Candidatus Sedimenticola endophacoides</name>
    <dbReference type="NCBI Taxonomy" id="2548426"/>
    <lineage>
        <taxon>Bacteria</taxon>
        <taxon>Pseudomonadati</taxon>
        <taxon>Pseudomonadota</taxon>
        <taxon>Gammaproteobacteria</taxon>
        <taxon>Chromatiales</taxon>
        <taxon>Sedimenticolaceae</taxon>
        <taxon>Sedimenticola</taxon>
    </lineage>
</organism>
<evidence type="ECO:0000256" key="3">
    <source>
        <dbReference type="ARBA" id="ARBA00012071"/>
    </source>
</evidence>
<evidence type="ECO:0000256" key="13">
    <source>
        <dbReference type="SAM" id="Phobius"/>
    </source>
</evidence>
<keyword evidence="13" id="KW-0812">Transmembrane</keyword>
<keyword evidence="10" id="KW-0067">ATP-binding</keyword>
<evidence type="ECO:0000256" key="11">
    <source>
        <dbReference type="ARBA" id="ARBA00023098"/>
    </source>
</evidence>
<evidence type="ECO:0000313" key="15">
    <source>
        <dbReference type="Proteomes" id="UP000243361"/>
    </source>
</evidence>
<dbReference type="Proteomes" id="UP000243361">
    <property type="component" value="Unassembled WGS sequence"/>
</dbReference>
<dbReference type="EMBL" id="MUIE01000350">
    <property type="protein sequence ID" value="OQX32931.1"/>
    <property type="molecule type" value="Genomic_DNA"/>
</dbReference>
<name>A0A657PI37_9GAMM</name>
<dbReference type="InterPro" id="IPR027417">
    <property type="entry name" value="P-loop_NTPase"/>
</dbReference>
<dbReference type="GO" id="GO:0009245">
    <property type="term" value="P:lipid A biosynthetic process"/>
    <property type="evidence" value="ECO:0007669"/>
    <property type="project" value="UniProtKB-UniRule"/>
</dbReference>
<feature type="transmembrane region" description="Helical" evidence="13">
    <location>
        <begin position="20"/>
        <end position="39"/>
    </location>
</feature>
<evidence type="ECO:0000256" key="9">
    <source>
        <dbReference type="ARBA" id="ARBA00022777"/>
    </source>
</evidence>
<dbReference type="GO" id="GO:0009244">
    <property type="term" value="P:lipopolysaccharide core region biosynthetic process"/>
    <property type="evidence" value="ECO:0007669"/>
    <property type="project" value="TreeGrafter"/>
</dbReference>
<evidence type="ECO:0000313" key="14">
    <source>
        <dbReference type="EMBL" id="OQX32931.1"/>
    </source>
</evidence>
<evidence type="ECO:0000256" key="1">
    <source>
        <dbReference type="ARBA" id="ARBA00002274"/>
    </source>
</evidence>
<dbReference type="PANTHER" id="PTHR42724:SF1">
    <property type="entry name" value="TETRAACYLDISACCHARIDE 4'-KINASE, MITOCHONDRIAL-RELATED"/>
    <property type="match status" value="1"/>
</dbReference>
<proteinExistence type="inferred from homology"/>
<keyword evidence="13" id="KW-1133">Transmembrane helix</keyword>
<dbReference type="GO" id="GO:0005886">
    <property type="term" value="C:plasma membrane"/>
    <property type="evidence" value="ECO:0007669"/>
    <property type="project" value="TreeGrafter"/>
</dbReference>
<evidence type="ECO:0000256" key="8">
    <source>
        <dbReference type="ARBA" id="ARBA00022741"/>
    </source>
</evidence>
<feature type="non-terminal residue" evidence="14">
    <location>
        <position position="215"/>
    </location>
</feature>
<dbReference type="GO" id="GO:0009029">
    <property type="term" value="F:lipid-A 4'-kinase activity"/>
    <property type="evidence" value="ECO:0007669"/>
    <property type="project" value="UniProtKB-UniRule"/>
</dbReference>
<evidence type="ECO:0000256" key="4">
    <source>
        <dbReference type="ARBA" id="ARBA00016436"/>
    </source>
</evidence>
<keyword evidence="8" id="KW-0547">Nucleotide-binding</keyword>
<keyword evidence="13" id="KW-0472">Membrane</keyword>